<keyword evidence="5 8" id="KW-0663">Pyridoxal phosphate</keyword>
<dbReference type="PIRSF" id="PIRSF001434">
    <property type="entry name" value="CGS"/>
    <property type="match status" value="1"/>
</dbReference>
<dbReference type="GO" id="GO:0004123">
    <property type="term" value="F:cystathionine gamma-lyase activity"/>
    <property type="evidence" value="ECO:0007669"/>
    <property type="project" value="TreeGrafter"/>
</dbReference>
<evidence type="ECO:0000256" key="5">
    <source>
        <dbReference type="ARBA" id="ARBA00022898"/>
    </source>
</evidence>
<dbReference type="EMBL" id="CALLCH030000015">
    <property type="protein sequence ID" value="CAI4216710.1"/>
    <property type="molecule type" value="Genomic_DNA"/>
</dbReference>
<feature type="modified residue" description="N6-(pyridoxal phosphate)lysine" evidence="8">
    <location>
        <position position="199"/>
    </location>
</feature>
<comment type="similarity">
    <text evidence="3 9">Belongs to the trans-sulfuration enzymes family.</text>
</comment>
<evidence type="ECO:0000313" key="11">
    <source>
        <dbReference type="EMBL" id="CAI4216710.1"/>
    </source>
</evidence>
<dbReference type="InterPro" id="IPR015421">
    <property type="entry name" value="PyrdxlP-dep_Trfase_major"/>
</dbReference>
<evidence type="ECO:0000256" key="2">
    <source>
        <dbReference type="ARBA" id="ARBA00005038"/>
    </source>
</evidence>
<organism evidence="11 12">
    <name type="scientific">Parascedosporium putredinis</name>
    <dbReference type="NCBI Taxonomy" id="1442378"/>
    <lineage>
        <taxon>Eukaryota</taxon>
        <taxon>Fungi</taxon>
        <taxon>Dikarya</taxon>
        <taxon>Ascomycota</taxon>
        <taxon>Pezizomycotina</taxon>
        <taxon>Sordariomycetes</taxon>
        <taxon>Hypocreomycetidae</taxon>
        <taxon>Microascales</taxon>
        <taxon>Microascaceae</taxon>
        <taxon>Parascedosporium</taxon>
    </lineage>
</organism>
<gene>
    <name evidence="11" type="ORF">PPNO1_LOCUS6359</name>
</gene>
<dbReference type="PANTHER" id="PTHR11808">
    <property type="entry name" value="TRANS-SULFURATION ENZYME FAMILY MEMBER"/>
    <property type="match status" value="1"/>
</dbReference>
<dbReference type="GO" id="GO:0030170">
    <property type="term" value="F:pyridoxal phosphate binding"/>
    <property type="evidence" value="ECO:0007669"/>
    <property type="project" value="InterPro"/>
</dbReference>
<dbReference type="EC" id="4.4.1.1" evidence="4"/>
<dbReference type="Pfam" id="PF01053">
    <property type="entry name" value="Cys_Met_Meta_PP"/>
    <property type="match status" value="2"/>
</dbReference>
<dbReference type="SUPFAM" id="SSF53383">
    <property type="entry name" value="PLP-dependent transferases"/>
    <property type="match status" value="1"/>
</dbReference>
<dbReference type="Gene3D" id="3.90.1150.10">
    <property type="entry name" value="Aspartate Aminotransferase, domain 1"/>
    <property type="match status" value="1"/>
</dbReference>
<dbReference type="GO" id="GO:0005737">
    <property type="term" value="C:cytoplasm"/>
    <property type="evidence" value="ECO:0007669"/>
    <property type="project" value="TreeGrafter"/>
</dbReference>
<dbReference type="InterPro" id="IPR015422">
    <property type="entry name" value="PyrdxlP-dep_Trfase_small"/>
</dbReference>
<reference evidence="11" key="1">
    <citation type="submission" date="2022-11" db="EMBL/GenBank/DDBJ databases">
        <authorList>
            <person name="Scott C."/>
            <person name="Bruce N."/>
        </authorList>
    </citation>
    <scope>NUCLEOTIDE SEQUENCE</scope>
</reference>
<dbReference type="OrthoDB" id="3512640at2759"/>
<evidence type="ECO:0000256" key="8">
    <source>
        <dbReference type="PIRSR" id="PIRSR001434-2"/>
    </source>
</evidence>
<comment type="pathway">
    <text evidence="2">Amino-acid biosynthesis; L-cysteine biosynthesis; L-cysteine from L-homocysteine and L-serine: step 2/2.</text>
</comment>
<evidence type="ECO:0000313" key="12">
    <source>
        <dbReference type="Proteomes" id="UP000838763"/>
    </source>
</evidence>
<comment type="caution">
    <text evidence="11">The sequence shown here is derived from an EMBL/GenBank/DDBJ whole genome shotgun (WGS) entry which is preliminary data.</text>
</comment>
<dbReference type="GO" id="GO:0019346">
    <property type="term" value="P:transsulfuration"/>
    <property type="evidence" value="ECO:0007669"/>
    <property type="project" value="InterPro"/>
</dbReference>
<proteinExistence type="inferred from homology"/>
<feature type="region of interest" description="Disordered" evidence="10">
    <location>
        <begin position="1"/>
        <end position="20"/>
    </location>
</feature>
<dbReference type="InterPro" id="IPR015424">
    <property type="entry name" value="PyrdxlP-dep_Trfase"/>
</dbReference>
<sequence length="374" mass="39462">MTASDGAPVDTPPRAPSPVHKFGTLAVHAGSPHDPATGAVIEAISLSTTFAQTAVGKPVGEYEYSRSSNPNRDNFEKAVAALEHAKYALAFSSGSATTANILQSLASGSHVVSVSDVYGGTHRYFTQVAKAHGVKVTFTPEIEVDISAHITDQTKLIWIETPSNPTLRLVDIRAVATVAHARGNPLDLGADIVVHSVTKYINGHSDVVMGVAAFNSEELKTRLSFLQNAIGAGARGHENATAVAETLESSPHVISVNYPGLNSHPHRHVALKQHRDGMGGGMLSFRIRGGHSAAERFCQRTAIFTLAESLGGIEPDQREAVGVFDDLVRISCGVEDADDLVQDVLRALEKAVTETTQEGSKNGVTNGTNGSLAH</sequence>
<comment type="cofactor">
    <cofactor evidence="1 9">
        <name>pyridoxal 5'-phosphate</name>
        <dbReference type="ChEBI" id="CHEBI:597326"/>
    </cofactor>
</comment>
<dbReference type="InterPro" id="IPR000277">
    <property type="entry name" value="Cys/Met-Metab_PyrdxlP-dep_enz"/>
</dbReference>
<feature type="region of interest" description="Disordered" evidence="10">
    <location>
        <begin position="353"/>
        <end position="374"/>
    </location>
</feature>
<keyword evidence="6" id="KW-0198">Cysteine biosynthesis</keyword>
<dbReference type="AlphaFoldDB" id="A0A9P1H7F9"/>
<evidence type="ECO:0000256" key="1">
    <source>
        <dbReference type="ARBA" id="ARBA00001933"/>
    </source>
</evidence>
<evidence type="ECO:0000256" key="9">
    <source>
        <dbReference type="RuleBase" id="RU362118"/>
    </source>
</evidence>
<dbReference type="PANTHER" id="PTHR11808:SF15">
    <property type="entry name" value="CYSTATHIONINE GAMMA-LYASE"/>
    <property type="match status" value="1"/>
</dbReference>
<keyword evidence="12" id="KW-1185">Reference proteome</keyword>
<accession>A0A9P1H7F9</accession>
<evidence type="ECO:0000256" key="7">
    <source>
        <dbReference type="ARBA" id="ARBA00029853"/>
    </source>
</evidence>
<name>A0A9P1H7F9_9PEZI</name>
<dbReference type="Gene3D" id="3.40.640.10">
    <property type="entry name" value="Type I PLP-dependent aspartate aminotransferase-like (Major domain)"/>
    <property type="match status" value="1"/>
</dbReference>
<evidence type="ECO:0000256" key="6">
    <source>
        <dbReference type="ARBA" id="ARBA00023192"/>
    </source>
</evidence>
<keyword evidence="6" id="KW-0028">Amino-acid biosynthesis</keyword>
<dbReference type="GO" id="GO:0019343">
    <property type="term" value="P:cysteine biosynthetic process via cystathionine"/>
    <property type="evidence" value="ECO:0007669"/>
    <property type="project" value="TreeGrafter"/>
</dbReference>
<evidence type="ECO:0000256" key="4">
    <source>
        <dbReference type="ARBA" id="ARBA00012085"/>
    </source>
</evidence>
<evidence type="ECO:0000256" key="3">
    <source>
        <dbReference type="ARBA" id="ARBA00009077"/>
    </source>
</evidence>
<evidence type="ECO:0000256" key="10">
    <source>
        <dbReference type="SAM" id="MobiDB-lite"/>
    </source>
</evidence>
<dbReference type="Proteomes" id="UP000838763">
    <property type="component" value="Unassembled WGS sequence"/>
</dbReference>
<protein>
    <recommendedName>
        <fullName evidence="4">cystathionine gamma-lyase</fullName>
        <ecNumber evidence="4">4.4.1.1</ecNumber>
    </recommendedName>
    <alternativeName>
        <fullName evidence="7">Gamma-cystathionase</fullName>
    </alternativeName>
</protein>